<dbReference type="InterPro" id="IPR001610">
    <property type="entry name" value="PAC"/>
</dbReference>
<dbReference type="InterPro" id="IPR011712">
    <property type="entry name" value="Sig_transdc_His_kin_sub3_dim/P"/>
</dbReference>
<dbReference type="PANTHER" id="PTHR24421">
    <property type="entry name" value="NITRATE/NITRITE SENSOR PROTEIN NARX-RELATED"/>
    <property type="match status" value="1"/>
</dbReference>
<keyword evidence="3" id="KW-0418">Kinase</keyword>
<feature type="domain" description="PAS" evidence="6">
    <location>
        <begin position="15"/>
        <end position="68"/>
    </location>
</feature>
<dbReference type="EC" id="2.7.13.3" evidence="9"/>
<dbReference type="Pfam" id="PF08448">
    <property type="entry name" value="PAS_4"/>
    <property type="match status" value="2"/>
</dbReference>
<keyword evidence="2 9" id="KW-0808">Transferase</keyword>
<dbReference type="GO" id="GO:0000155">
    <property type="term" value="F:phosphorelay sensor kinase activity"/>
    <property type="evidence" value="ECO:0007669"/>
    <property type="project" value="InterPro"/>
</dbReference>
<evidence type="ECO:0000256" key="1">
    <source>
        <dbReference type="ARBA" id="ARBA00022553"/>
    </source>
</evidence>
<dbReference type="EMBL" id="JADULK010000005">
    <property type="protein sequence ID" value="MBH1930323.1"/>
    <property type="molecule type" value="Genomic_DNA"/>
</dbReference>
<evidence type="ECO:0000259" key="6">
    <source>
        <dbReference type="PROSITE" id="PS50112"/>
    </source>
</evidence>
<evidence type="ECO:0000313" key="11">
    <source>
        <dbReference type="Proteomes" id="UP000624159"/>
    </source>
</evidence>
<dbReference type="NCBIfam" id="TIGR00229">
    <property type="entry name" value="sensory_box"/>
    <property type="match status" value="2"/>
</dbReference>
<dbReference type="InterPro" id="IPR000014">
    <property type="entry name" value="PAS"/>
</dbReference>
<evidence type="ECO:0000259" key="7">
    <source>
        <dbReference type="PROSITE" id="PS50113"/>
    </source>
</evidence>
<dbReference type="Proteomes" id="UP000624159">
    <property type="component" value="Unassembled WGS sequence"/>
</dbReference>
<dbReference type="GO" id="GO:0016020">
    <property type="term" value="C:membrane"/>
    <property type="evidence" value="ECO:0007669"/>
    <property type="project" value="InterPro"/>
</dbReference>
<keyword evidence="4" id="KW-0902">Two-component regulatory system</keyword>
<dbReference type="RefSeq" id="WP_126531358.1">
    <property type="nucleotide sequence ID" value="NZ_JADULK010000005.1"/>
</dbReference>
<dbReference type="EMBL" id="LR134493">
    <property type="protein sequence ID" value="VEI65320.1"/>
    <property type="molecule type" value="Genomic_DNA"/>
</dbReference>
<dbReference type="PANTHER" id="PTHR24421:SF59">
    <property type="entry name" value="OXYGEN SENSOR HISTIDINE KINASE NREB"/>
    <property type="match status" value="1"/>
</dbReference>
<dbReference type="CDD" id="cd16917">
    <property type="entry name" value="HATPase_UhpB-NarQ-NarX-like"/>
    <property type="match status" value="1"/>
</dbReference>
<dbReference type="InterPro" id="IPR013656">
    <property type="entry name" value="PAS_4"/>
</dbReference>
<dbReference type="SUPFAM" id="SSF55874">
    <property type="entry name" value="ATPase domain of HSP90 chaperone/DNA topoisomerase II/histidine kinase"/>
    <property type="match status" value="1"/>
</dbReference>
<name>A0A448SC81_SERRU</name>
<organism evidence="9 10">
    <name type="scientific">Serratia rubidaea</name>
    <name type="common">Serratia marinorubra</name>
    <dbReference type="NCBI Taxonomy" id="61652"/>
    <lineage>
        <taxon>Bacteria</taxon>
        <taxon>Pseudomonadati</taxon>
        <taxon>Pseudomonadota</taxon>
        <taxon>Gammaproteobacteria</taxon>
        <taxon>Enterobacterales</taxon>
        <taxon>Yersiniaceae</taxon>
        <taxon>Serratia</taxon>
    </lineage>
</organism>
<accession>A0A448SC81</accession>
<dbReference type="InterPro" id="IPR050482">
    <property type="entry name" value="Sensor_HK_TwoCompSys"/>
</dbReference>
<evidence type="ECO:0000313" key="8">
    <source>
        <dbReference type="EMBL" id="MBH1930323.1"/>
    </source>
</evidence>
<dbReference type="PROSITE" id="PS50109">
    <property type="entry name" value="HIS_KIN"/>
    <property type="match status" value="1"/>
</dbReference>
<evidence type="ECO:0000256" key="3">
    <source>
        <dbReference type="ARBA" id="ARBA00022777"/>
    </source>
</evidence>
<reference evidence="8 11" key="2">
    <citation type="submission" date="2020-11" db="EMBL/GenBank/DDBJ databases">
        <title>Enhanced detection system for hospital associated transmission using whole genome sequencing surveillance.</title>
        <authorList>
            <person name="Harrison L.H."/>
            <person name="Van Tyne D."/>
            <person name="Marsh J.W."/>
            <person name="Griffith M.P."/>
            <person name="Snyder D.J."/>
            <person name="Cooper V.S."/>
            <person name="Mustapha M."/>
        </authorList>
    </citation>
    <scope>NUCLEOTIDE SEQUENCE [LARGE SCALE GENOMIC DNA]</scope>
    <source>
        <strain evidence="8 11">SER00230</strain>
    </source>
</reference>
<reference evidence="9 10" key="1">
    <citation type="submission" date="2018-12" db="EMBL/GenBank/DDBJ databases">
        <authorList>
            <consortium name="Pathogen Informatics"/>
        </authorList>
    </citation>
    <scope>NUCLEOTIDE SEQUENCE [LARGE SCALE GENOMIC DNA]</scope>
    <source>
        <strain evidence="9 10">NCTC10036</strain>
    </source>
</reference>
<gene>
    <name evidence="9" type="primary">degS_2</name>
    <name evidence="8" type="ORF">I5U13_11720</name>
    <name evidence="9" type="ORF">NCTC10036_02233</name>
</gene>
<dbReference type="GO" id="GO:0046983">
    <property type="term" value="F:protein dimerization activity"/>
    <property type="evidence" value="ECO:0007669"/>
    <property type="project" value="InterPro"/>
</dbReference>
<keyword evidence="11" id="KW-1185">Reference proteome</keyword>
<dbReference type="Pfam" id="PF07730">
    <property type="entry name" value="HisKA_3"/>
    <property type="match status" value="1"/>
</dbReference>
<dbReference type="Gene3D" id="3.30.565.10">
    <property type="entry name" value="Histidine kinase-like ATPase, C-terminal domain"/>
    <property type="match status" value="1"/>
</dbReference>
<dbReference type="SMART" id="SM00387">
    <property type="entry name" value="HATPase_c"/>
    <property type="match status" value="1"/>
</dbReference>
<dbReference type="PROSITE" id="PS50113">
    <property type="entry name" value="PAC"/>
    <property type="match status" value="1"/>
</dbReference>
<dbReference type="SMART" id="SM00086">
    <property type="entry name" value="PAC"/>
    <property type="match status" value="2"/>
</dbReference>
<sequence>MQRFFHWLDPSLTATESLSSIALNRIHDAIYLLDQDLTIKYVNERACNLMGYSKKALLSSNFAAIAPELADGDVAALWWKLTMRPEGITFTSQHQHRNGEIIAVQVSSSRYQHGGRPHALCIVSDVRELKKKEAIQHLREKQFRALVENSPDMVARFDLSFRCIYVNPRVLSWFNRSESQIFGWKLTESVPHHNAGMELLRLIAHTMSSSTPTDGEIALEHQSQQRVLHVRSVPEFNLEGELESVLAIGRDITGIRLAEKELRDAHQQLRLLARNQEARREAERKYLASEIHDELGQHLTSLRVGLSLIRMQSPENNAAVHLQVENLMRLVDSTIQVVRDVSTRLRPNMLNMGLLPALEWLRDEFNRQQKCRCILIATTEKKLQLDDSSTTAAFRVVQESLTNVTRHAKASSVYIFVRQRGEKLEIEVVDNGRGFDQQRVRSNAWGLPGMKERAEMLQGWLTIDSKPGEGTRVRLNFPLNRQNLDK</sequence>
<dbReference type="Gene3D" id="1.20.5.1930">
    <property type="match status" value="1"/>
</dbReference>
<dbReference type="InterPro" id="IPR003594">
    <property type="entry name" value="HATPase_dom"/>
</dbReference>
<protein>
    <submittedName>
        <fullName evidence="8">PAS domain S-box protein</fullName>
    </submittedName>
    <submittedName>
        <fullName evidence="9">Sensor protein degS</fullName>
        <ecNumber evidence="9">2.7.13.3</ecNumber>
    </submittedName>
</protein>
<dbReference type="InterPro" id="IPR000700">
    <property type="entry name" value="PAS-assoc_C"/>
</dbReference>
<dbReference type="InterPro" id="IPR036890">
    <property type="entry name" value="HATPase_C_sf"/>
</dbReference>
<evidence type="ECO:0000313" key="9">
    <source>
        <dbReference type="EMBL" id="VEI65320.1"/>
    </source>
</evidence>
<dbReference type="AlphaFoldDB" id="A0A448SC81"/>
<feature type="domain" description="Histidine kinase" evidence="5">
    <location>
        <begin position="290"/>
        <end position="481"/>
    </location>
</feature>
<dbReference type="SUPFAM" id="SSF55785">
    <property type="entry name" value="PYP-like sensor domain (PAS domain)"/>
    <property type="match status" value="2"/>
</dbReference>
<dbReference type="InterPro" id="IPR035965">
    <property type="entry name" value="PAS-like_dom_sf"/>
</dbReference>
<feature type="domain" description="PAC" evidence="7">
    <location>
        <begin position="213"/>
        <end position="264"/>
    </location>
</feature>
<evidence type="ECO:0000259" key="5">
    <source>
        <dbReference type="PROSITE" id="PS50109"/>
    </source>
</evidence>
<evidence type="ECO:0000313" key="10">
    <source>
        <dbReference type="Proteomes" id="UP000281904"/>
    </source>
</evidence>
<dbReference type="PROSITE" id="PS50112">
    <property type="entry name" value="PAS"/>
    <property type="match status" value="1"/>
</dbReference>
<dbReference type="Proteomes" id="UP000281904">
    <property type="component" value="Chromosome"/>
</dbReference>
<dbReference type="CDD" id="cd00130">
    <property type="entry name" value="PAS"/>
    <property type="match status" value="2"/>
</dbReference>
<dbReference type="SMART" id="SM00091">
    <property type="entry name" value="PAS"/>
    <property type="match status" value="2"/>
</dbReference>
<dbReference type="InterPro" id="IPR005467">
    <property type="entry name" value="His_kinase_dom"/>
</dbReference>
<evidence type="ECO:0000256" key="2">
    <source>
        <dbReference type="ARBA" id="ARBA00022679"/>
    </source>
</evidence>
<evidence type="ECO:0000256" key="4">
    <source>
        <dbReference type="ARBA" id="ARBA00023012"/>
    </source>
</evidence>
<dbReference type="Pfam" id="PF02518">
    <property type="entry name" value="HATPase_c"/>
    <property type="match status" value="1"/>
</dbReference>
<proteinExistence type="predicted"/>
<keyword evidence="1" id="KW-0597">Phosphoprotein</keyword>
<dbReference type="Gene3D" id="3.30.450.20">
    <property type="entry name" value="PAS domain"/>
    <property type="match status" value="2"/>
</dbReference>